<dbReference type="EMBL" id="CM055745">
    <property type="protein sequence ID" value="KAJ7997691.1"/>
    <property type="molecule type" value="Genomic_DNA"/>
</dbReference>
<accession>A0ACC2G259</accession>
<keyword evidence="2" id="KW-1185">Reference proteome</keyword>
<organism evidence="1 2">
    <name type="scientific">Dallia pectoralis</name>
    <name type="common">Alaska blackfish</name>
    <dbReference type="NCBI Taxonomy" id="75939"/>
    <lineage>
        <taxon>Eukaryota</taxon>
        <taxon>Metazoa</taxon>
        <taxon>Chordata</taxon>
        <taxon>Craniata</taxon>
        <taxon>Vertebrata</taxon>
        <taxon>Euteleostomi</taxon>
        <taxon>Actinopterygii</taxon>
        <taxon>Neopterygii</taxon>
        <taxon>Teleostei</taxon>
        <taxon>Protacanthopterygii</taxon>
        <taxon>Esociformes</taxon>
        <taxon>Umbridae</taxon>
        <taxon>Dallia</taxon>
    </lineage>
</organism>
<evidence type="ECO:0000313" key="1">
    <source>
        <dbReference type="EMBL" id="KAJ7997691.1"/>
    </source>
</evidence>
<proteinExistence type="predicted"/>
<comment type="caution">
    <text evidence="1">The sequence shown here is derived from an EMBL/GenBank/DDBJ whole genome shotgun (WGS) entry which is preliminary data.</text>
</comment>
<gene>
    <name evidence="1" type="ORF">DPEC_G00214760</name>
</gene>
<name>A0ACC2G259_DALPE</name>
<dbReference type="Proteomes" id="UP001157502">
    <property type="component" value="Chromosome 18"/>
</dbReference>
<sequence>MDQLNRTMEKEYTYFSLRTTVSFLLVLLLQRSTEAQICSISQPAITIEENNSVGETVTTITTQEAVTLNLTRNPGNAFHLNGNNLTAAIVLDYEETRDFSLTIECKKGDQVLSLTILIMVENVNDNPPVFAQSEYILNVDELSPIDKSVGEFVATDKDESPLFYRLEPDTTGFKLQGDSPIILVQQVLYYETVKTMTLKLYAQDTRTSTPPSFTATATIQVNILDVNNRPPWFQPCNQIVQGMSTICLNSGYTVSVNLTEQEVGPLQLKPGPLFAIDGDTSLNAPITYTIVAGNDAGIFQINGNTGNITMSKVMDTTRPPPLTVLARETTNGDQFAMTTVQIDVVSKSKNLPLFEKTNYEGFVSADAGIDSMVLDGESSSRPLRVQATDADFADGINPFINYEAQEGKGFSITSQGFILMSRSLEPGPVSLQLRAVDSASGESCVTTLNVEVMPGITTVAPTTEMNTTEMATTEMATTEMTTTEMTTTEMTTAERATTEMASTDTATTKMATTDVATAIPTTSTTADMILLAQGGYGPGDMASLGVSLAVLLIIAMVIIGLLFFRIRKSKTAWRKLSEASIFRSSLGKGPGELKDGVQYTNEGFQSDGDNGSVNSKSPDEMDGMKPGTGNQVTSRSEMIQASAALYTTLKSDTSSQSESDKADSEKEVKPILTKERRVEEGYKSVWFKEDIDPNAKEEVVIIPDNEEPEGDDDSDDDSEVDDDDDDKEEDQSKEEESKNVSPQTPKAMPGGMDNKRRARFEDSEDEEEMQTDDL</sequence>
<reference evidence="1" key="1">
    <citation type="submission" date="2021-05" db="EMBL/GenBank/DDBJ databases">
        <authorList>
            <person name="Pan Q."/>
            <person name="Jouanno E."/>
            <person name="Zahm M."/>
            <person name="Klopp C."/>
            <person name="Cabau C."/>
            <person name="Louis A."/>
            <person name="Berthelot C."/>
            <person name="Parey E."/>
            <person name="Roest Crollius H."/>
            <person name="Montfort J."/>
            <person name="Robinson-Rechavi M."/>
            <person name="Bouchez O."/>
            <person name="Lampietro C."/>
            <person name="Lopez Roques C."/>
            <person name="Donnadieu C."/>
            <person name="Postlethwait J."/>
            <person name="Bobe J."/>
            <person name="Dillon D."/>
            <person name="Chandos A."/>
            <person name="von Hippel F."/>
            <person name="Guiguen Y."/>
        </authorList>
    </citation>
    <scope>NUCLEOTIDE SEQUENCE</scope>
    <source>
        <strain evidence="1">YG-Jan2019</strain>
    </source>
</reference>
<protein>
    <submittedName>
        <fullName evidence="1">Uncharacterized protein</fullName>
    </submittedName>
</protein>
<evidence type="ECO:0000313" key="2">
    <source>
        <dbReference type="Proteomes" id="UP001157502"/>
    </source>
</evidence>